<dbReference type="RefSeq" id="WP_013555670.1">
    <property type="nucleotide sequence ID" value="NC_014958.1"/>
</dbReference>
<keyword evidence="3 5" id="KW-1133">Transmembrane helix</keyword>
<feature type="transmembrane region" description="Helical" evidence="5">
    <location>
        <begin position="348"/>
        <end position="364"/>
    </location>
</feature>
<dbReference type="Pfam" id="PF13520">
    <property type="entry name" value="AA_permease_2"/>
    <property type="match status" value="1"/>
</dbReference>
<evidence type="ECO:0000256" key="1">
    <source>
        <dbReference type="ARBA" id="ARBA00004141"/>
    </source>
</evidence>
<evidence type="ECO:0000313" key="6">
    <source>
        <dbReference type="EMBL" id="ADV66165.1"/>
    </source>
</evidence>
<protein>
    <submittedName>
        <fullName evidence="6">Amino acid permease-associated region</fullName>
    </submittedName>
</protein>
<dbReference type="KEGG" id="dmr:Deima_0506"/>
<dbReference type="PANTHER" id="PTHR47547:SF1">
    <property type="entry name" value="ASPARTATE-PROTON SYMPORTER"/>
    <property type="match status" value="1"/>
</dbReference>
<feature type="transmembrane region" description="Helical" evidence="5">
    <location>
        <begin position="87"/>
        <end position="106"/>
    </location>
</feature>
<evidence type="ECO:0000313" key="7">
    <source>
        <dbReference type="Proteomes" id="UP000008635"/>
    </source>
</evidence>
<comment type="subcellular location">
    <subcellularLocation>
        <location evidence="1">Membrane</location>
        <topology evidence="1">Multi-pass membrane protein</topology>
    </subcellularLocation>
</comment>
<proteinExistence type="predicted"/>
<feature type="transmembrane region" description="Helical" evidence="5">
    <location>
        <begin position="460"/>
        <end position="479"/>
    </location>
</feature>
<evidence type="ECO:0000256" key="2">
    <source>
        <dbReference type="ARBA" id="ARBA00022692"/>
    </source>
</evidence>
<dbReference type="PANTHER" id="PTHR47547">
    <property type="match status" value="1"/>
</dbReference>
<keyword evidence="4 5" id="KW-0472">Membrane</keyword>
<dbReference type="STRING" id="709986.Deima_0506"/>
<feature type="transmembrane region" description="Helical" evidence="5">
    <location>
        <begin position="491"/>
        <end position="510"/>
    </location>
</feature>
<reference evidence="6 7" key="1">
    <citation type="journal article" date="2011" name="Stand. Genomic Sci.">
        <title>Complete genome sequence of Deinococcus maricopensis type strain (LB-34).</title>
        <authorList>
            <person name="Pukall R."/>
            <person name="Zeytun A."/>
            <person name="Lucas S."/>
            <person name="Lapidus A."/>
            <person name="Hammon N."/>
            <person name="Deshpande S."/>
            <person name="Nolan M."/>
            <person name="Cheng J.F."/>
            <person name="Pitluck S."/>
            <person name="Liolios K."/>
            <person name="Pagani I."/>
            <person name="Mikhailova N."/>
            <person name="Ivanova N."/>
            <person name="Mavromatis K."/>
            <person name="Pati A."/>
            <person name="Tapia R."/>
            <person name="Han C."/>
            <person name="Goodwin L."/>
            <person name="Chen A."/>
            <person name="Palaniappan K."/>
            <person name="Land M."/>
            <person name="Hauser L."/>
            <person name="Chang Y.J."/>
            <person name="Jeffries C.D."/>
            <person name="Brambilla E.M."/>
            <person name="Rohde M."/>
            <person name="Goker M."/>
            <person name="Detter J.C."/>
            <person name="Woyke T."/>
            <person name="Bristow J."/>
            <person name="Eisen J.A."/>
            <person name="Markowitz V."/>
            <person name="Hugenholtz P."/>
            <person name="Kyrpides N.C."/>
            <person name="Klenk H.P."/>
        </authorList>
    </citation>
    <scope>NUCLEOTIDE SEQUENCE [LARGE SCALE GENOMIC DNA]</scope>
    <source>
        <strain evidence="7">DSM 21211 / LMG 22137 / NRRL B-23946 / LB-34</strain>
    </source>
</reference>
<feature type="transmembrane region" description="Helical" evidence="5">
    <location>
        <begin position="284"/>
        <end position="302"/>
    </location>
</feature>
<evidence type="ECO:0000256" key="4">
    <source>
        <dbReference type="ARBA" id="ARBA00023136"/>
    </source>
</evidence>
<evidence type="ECO:0000256" key="3">
    <source>
        <dbReference type="ARBA" id="ARBA00022989"/>
    </source>
</evidence>
<dbReference type="GO" id="GO:0016020">
    <property type="term" value="C:membrane"/>
    <property type="evidence" value="ECO:0007669"/>
    <property type="project" value="UniProtKB-SubCell"/>
</dbReference>
<dbReference type="InterPro" id="IPR052962">
    <property type="entry name" value="AA_Transporter_AGT"/>
</dbReference>
<name>E8U526_DEIML</name>
<evidence type="ECO:0000256" key="5">
    <source>
        <dbReference type="SAM" id="Phobius"/>
    </source>
</evidence>
<gene>
    <name evidence="6" type="ordered locus">Deima_0506</name>
</gene>
<dbReference type="PIRSF" id="PIRSF006060">
    <property type="entry name" value="AA_transporter"/>
    <property type="match status" value="1"/>
</dbReference>
<feature type="transmembrane region" description="Helical" evidence="5">
    <location>
        <begin position="44"/>
        <end position="66"/>
    </location>
</feature>
<keyword evidence="7" id="KW-1185">Reference proteome</keyword>
<accession>E8U526</accession>
<dbReference type="EMBL" id="CP002454">
    <property type="protein sequence ID" value="ADV66165.1"/>
    <property type="molecule type" value="Genomic_DNA"/>
</dbReference>
<dbReference type="HOGENOM" id="CLU_007946_16_0_0"/>
<feature type="transmembrane region" description="Helical" evidence="5">
    <location>
        <begin position="197"/>
        <end position="219"/>
    </location>
</feature>
<feature type="transmembrane region" description="Helical" evidence="5">
    <location>
        <begin position="126"/>
        <end position="150"/>
    </location>
</feature>
<dbReference type="eggNOG" id="COG0531">
    <property type="taxonomic scope" value="Bacteria"/>
</dbReference>
<feature type="transmembrane region" description="Helical" evidence="5">
    <location>
        <begin position="162"/>
        <end position="185"/>
    </location>
</feature>
<sequence precursor="true">MSTTTVKPRRTITPLALLFTALGSIIGSGWLFGAYNTAKIAGPAAVFAWVIGMVMMLTIALTYTELGAMYPESGGMGRYAQYSHGPFAGVLASWSNWLSMLAIPPIEAVASVQYMAGWSFPWAKGLVTNGTLTISGLIASTLFMVLYTLLNFWTVALFAKSNTFITVFKLVVPLLTAVCLIAFGFHPGNFTNADAGGFAPFGWAAVFTGVATSGIVFSFNGFQSPINLAGEAQRPGRSVPFAVIGGTLLAGLVYILLQIAFIGAADPAALAAGGWGKLTFESPFAELAVALGLNWLALTLYADAVISPSGTGITYTATSARALEALQRSGYLPRWVGQLHPVFGVPRNAMLLNLALSLGALYLFPNWEALAAVVSVTCVVGFLTGPVSAMTLRRTAPNAPRPLRLRGLPLIAPIAFVFASLLVYWSRWPLNGQIMLLVLIGVPIYLVVQARRGWQDTRAHLRSGAWLFTYLLLMTMVSYGGSEAFGGRGWLPYGVDMLIVAVLAVAFYAWGLRSGDPDAAHHGLTAHSGDPDAIPENHDR</sequence>
<feature type="transmembrane region" description="Helical" evidence="5">
    <location>
        <begin position="239"/>
        <end position="264"/>
    </location>
</feature>
<reference evidence="7" key="2">
    <citation type="submission" date="2011-01" db="EMBL/GenBank/DDBJ databases">
        <title>The complete genome of Deinococcus maricopensis DSM 21211.</title>
        <authorList>
            <consortium name="US DOE Joint Genome Institute (JGI-PGF)"/>
            <person name="Lucas S."/>
            <person name="Copeland A."/>
            <person name="Lapidus A."/>
            <person name="Goodwin L."/>
            <person name="Pitluck S."/>
            <person name="Kyrpides N."/>
            <person name="Mavromatis K."/>
            <person name="Pagani I."/>
            <person name="Ivanova N."/>
            <person name="Ovchinnikova G."/>
            <person name="Zeytun A."/>
            <person name="Detter J.C."/>
            <person name="Han C."/>
            <person name="Land M."/>
            <person name="Hauser L."/>
            <person name="Markowitz V."/>
            <person name="Cheng J.-F."/>
            <person name="Hugenholtz P."/>
            <person name="Woyke T."/>
            <person name="Wu D."/>
            <person name="Pukall R."/>
            <person name="Gehrich-Schroeter G."/>
            <person name="Brambilla E."/>
            <person name="Klenk H.-P."/>
            <person name="Eisen J.A."/>
        </authorList>
    </citation>
    <scope>NUCLEOTIDE SEQUENCE [LARGE SCALE GENOMIC DNA]</scope>
    <source>
        <strain evidence="7">DSM 21211 / LMG 22137 / NRRL B-23946 / LB-34</strain>
    </source>
</reference>
<dbReference type="Gene3D" id="1.20.1740.10">
    <property type="entry name" value="Amino acid/polyamine transporter I"/>
    <property type="match status" value="1"/>
</dbReference>
<dbReference type="AlphaFoldDB" id="E8U526"/>
<feature type="transmembrane region" description="Helical" evidence="5">
    <location>
        <begin position="370"/>
        <end position="391"/>
    </location>
</feature>
<feature type="transmembrane region" description="Helical" evidence="5">
    <location>
        <begin position="430"/>
        <end position="448"/>
    </location>
</feature>
<dbReference type="GO" id="GO:0022857">
    <property type="term" value="F:transmembrane transporter activity"/>
    <property type="evidence" value="ECO:0007669"/>
    <property type="project" value="InterPro"/>
</dbReference>
<feature type="transmembrane region" description="Helical" evidence="5">
    <location>
        <begin position="12"/>
        <end position="32"/>
    </location>
</feature>
<dbReference type="InterPro" id="IPR002293">
    <property type="entry name" value="AA/rel_permease1"/>
</dbReference>
<dbReference type="OrthoDB" id="9804700at2"/>
<dbReference type="Proteomes" id="UP000008635">
    <property type="component" value="Chromosome"/>
</dbReference>
<feature type="transmembrane region" description="Helical" evidence="5">
    <location>
        <begin position="403"/>
        <end position="424"/>
    </location>
</feature>
<organism evidence="6 7">
    <name type="scientific">Deinococcus maricopensis (strain DSM 21211 / LMG 22137 / NRRL B-23946 / LB-34)</name>
    <dbReference type="NCBI Taxonomy" id="709986"/>
    <lineage>
        <taxon>Bacteria</taxon>
        <taxon>Thermotogati</taxon>
        <taxon>Deinococcota</taxon>
        <taxon>Deinococci</taxon>
        <taxon>Deinococcales</taxon>
        <taxon>Deinococcaceae</taxon>
        <taxon>Deinococcus</taxon>
    </lineage>
</organism>
<keyword evidence="2 5" id="KW-0812">Transmembrane</keyword>